<dbReference type="EMBL" id="DTHG01000017">
    <property type="protein sequence ID" value="HGW91166.1"/>
    <property type="molecule type" value="Genomic_DNA"/>
</dbReference>
<keyword evidence="1" id="KW-0408">Iron</keyword>
<dbReference type="InterPro" id="IPR008333">
    <property type="entry name" value="Cbr1-like_FAD-bd_dom"/>
</dbReference>
<dbReference type="InterPro" id="IPR017927">
    <property type="entry name" value="FAD-bd_FR_type"/>
</dbReference>
<dbReference type="InterPro" id="IPR012165">
    <property type="entry name" value="Cyt_c3_hydrogenase_gsu"/>
</dbReference>
<dbReference type="InterPro" id="IPR039261">
    <property type="entry name" value="FNR_nucleotide-bd"/>
</dbReference>
<dbReference type="PROSITE" id="PS51384">
    <property type="entry name" value="FAD_FR"/>
    <property type="match status" value="1"/>
</dbReference>
<dbReference type="PIRSF" id="PIRSF006816">
    <property type="entry name" value="Cyc3_hyd_g"/>
    <property type="match status" value="1"/>
</dbReference>
<keyword evidence="1" id="KW-0479">Metal-binding</keyword>
<dbReference type="InterPro" id="IPR019480">
    <property type="entry name" value="Dihydroorotate_DH_Fe-S-bd"/>
</dbReference>
<comment type="cofactor">
    <cofactor evidence="1">
        <name>[2Fe-2S] cluster</name>
        <dbReference type="ChEBI" id="CHEBI:190135"/>
    </cofactor>
    <text evidence="1">Binds 1 [2Fe-2S] cluster per subunit.</text>
</comment>
<accession>A0A7C4YF29</accession>
<feature type="binding site" evidence="1">
    <location>
        <position position="251"/>
    </location>
    <ligand>
        <name>[2Fe-2S] cluster</name>
        <dbReference type="ChEBI" id="CHEBI:190135"/>
    </ligand>
</feature>
<dbReference type="AlphaFoldDB" id="A0A7C4YF29"/>
<dbReference type="PANTHER" id="PTHR43513:SF1">
    <property type="entry name" value="ANAEROBIC SULFITE REDUCTASE SUBUNIT B"/>
    <property type="match status" value="1"/>
</dbReference>
<keyword evidence="1" id="KW-0001">2Fe-2S</keyword>
<dbReference type="InterPro" id="IPR017938">
    <property type="entry name" value="Riboflavin_synthase-like_b-brl"/>
</dbReference>
<dbReference type="Pfam" id="PF10418">
    <property type="entry name" value="DHODB_Fe-S_bind"/>
    <property type="match status" value="1"/>
</dbReference>
<dbReference type="Pfam" id="PF00970">
    <property type="entry name" value="FAD_binding_6"/>
    <property type="match status" value="1"/>
</dbReference>
<keyword evidence="1" id="KW-0411">Iron-sulfur</keyword>
<dbReference type="PANTHER" id="PTHR43513">
    <property type="entry name" value="DIHYDROOROTATE DEHYDROGENASE B (NAD(+)), ELECTRON TRANSFER SUBUNIT"/>
    <property type="match status" value="1"/>
</dbReference>
<feature type="domain" description="FAD-binding FR-type" evidence="2">
    <location>
        <begin position="8"/>
        <end position="108"/>
    </location>
</feature>
<feature type="binding site" evidence="1">
    <location>
        <position position="246"/>
    </location>
    <ligand>
        <name>[2Fe-2S] cluster</name>
        <dbReference type="ChEBI" id="CHEBI:190135"/>
    </ligand>
</feature>
<dbReference type="GO" id="GO:0016491">
    <property type="term" value="F:oxidoreductase activity"/>
    <property type="evidence" value="ECO:0007669"/>
    <property type="project" value="InterPro"/>
</dbReference>
<evidence type="ECO:0000256" key="1">
    <source>
        <dbReference type="PIRSR" id="PIRSR006816-2"/>
    </source>
</evidence>
<dbReference type="Gene3D" id="3.40.50.80">
    <property type="entry name" value="Nucleotide-binding domain of ferredoxin-NADP reductase (FNR) module"/>
    <property type="match status" value="1"/>
</dbReference>
<dbReference type="CDD" id="cd06221">
    <property type="entry name" value="sulfite_reductase_like"/>
    <property type="match status" value="1"/>
</dbReference>
<organism evidence="3">
    <name type="scientific">candidate division WOR-3 bacterium</name>
    <dbReference type="NCBI Taxonomy" id="2052148"/>
    <lineage>
        <taxon>Bacteria</taxon>
        <taxon>Bacteria division WOR-3</taxon>
    </lineage>
</organism>
<dbReference type="GO" id="GO:0051537">
    <property type="term" value="F:2 iron, 2 sulfur cluster binding"/>
    <property type="evidence" value="ECO:0007669"/>
    <property type="project" value="UniProtKB-KW"/>
</dbReference>
<sequence>MKTETNTFQMFKSRIVRMYDIGPDVRFFQVRPQDVDISFTSNYKPGQFMMLSIPGVGEAPFSISSTPSRPGLFEFGIRRVGTLTEKLFTLKENSFVWLRGPYGNGFPVEKMVNKNLIIVMGGLGSIPLRSLLLYALDNREDFKEIYLLHGAKTPDDMLFRDEHLSLKKRDDLHVLLTVDADPTGFWTEKIGVVTTLFSYIKNVDPDETYVAVVGPPAMYKYVVAEVIKMNIPKHQILMSLERRMKCGVGKCGHCAIGYIYTCMDGPVFTYWDVMHMKELI</sequence>
<feature type="binding site" evidence="1">
    <location>
        <position position="262"/>
    </location>
    <ligand>
        <name>[2Fe-2S] cluster</name>
        <dbReference type="ChEBI" id="CHEBI:190135"/>
    </ligand>
</feature>
<name>A0A7C4YF29_UNCW3</name>
<dbReference type="GO" id="GO:0050660">
    <property type="term" value="F:flavin adenine dinucleotide binding"/>
    <property type="evidence" value="ECO:0007669"/>
    <property type="project" value="InterPro"/>
</dbReference>
<proteinExistence type="predicted"/>
<dbReference type="GO" id="GO:0006221">
    <property type="term" value="P:pyrimidine nucleotide biosynthetic process"/>
    <property type="evidence" value="ECO:0007669"/>
    <property type="project" value="InterPro"/>
</dbReference>
<comment type="caution">
    <text evidence="3">The sequence shown here is derived from an EMBL/GenBank/DDBJ whole genome shotgun (WGS) entry which is preliminary data.</text>
</comment>
<dbReference type="Pfam" id="PF00175">
    <property type="entry name" value="NAD_binding_1"/>
    <property type="match status" value="1"/>
</dbReference>
<evidence type="ECO:0000259" key="2">
    <source>
        <dbReference type="PROSITE" id="PS51384"/>
    </source>
</evidence>
<dbReference type="Gene3D" id="2.40.30.10">
    <property type="entry name" value="Translation factors"/>
    <property type="match status" value="1"/>
</dbReference>
<feature type="binding site" evidence="1">
    <location>
        <position position="254"/>
    </location>
    <ligand>
        <name>[2Fe-2S] cluster</name>
        <dbReference type="ChEBI" id="CHEBI:190135"/>
    </ligand>
</feature>
<reference evidence="3" key="1">
    <citation type="journal article" date="2020" name="mSystems">
        <title>Genome- and Community-Level Interaction Insights into Carbon Utilization and Element Cycling Functions of Hydrothermarchaeota in Hydrothermal Sediment.</title>
        <authorList>
            <person name="Zhou Z."/>
            <person name="Liu Y."/>
            <person name="Xu W."/>
            <person name="Pan J."/>
            <person name="Luo Z.H."/>
            <person name="Li M."/>
        </authorList>
    </citation>
    <scope>NUCLEOTIDE SEQUENCE [LARGE SCALE GENOMIC DNA]</scope>
    <source>
        <strain evidence="3">SpSt-780</strain>
    </source>
</reference>
<dbReference type="InterPro" id="IPR001433">
    <property type="entry name" value="OxRdtase_FAD/NAD-bd"/>
</dbReference>
<dbReference type="InterPro" id="IPR050353">
    <property type="entry name" value="PyrK_electron_transfer"/>
</dbReference>
<gene>
    <name evidence="3" type="ORF">ENV67_01315</name>
</gene>
<dbReference type="SUPFAM" id="SSF52343">
    <property type="entry name" value="Ferredoxin reductase-like, C-terminal NADP-linked domain"/>
    <property type="match status" value="1"/>
</dbReference>
<protein>
    <recommendedName>
        <fullName evidence="2">FAD-binding FR-type domain-containing protein</fullName>
    </recommendedName>
</protein>
<dbReference type="SUPFAM" id="SSF63380">
    <property type="entry name" value="Riboflavin synthase domain-like"/>
    <property type="match status" value="1"/>
</dbReference>
<evidence type="ECO:0000313" key="3">
    <source>
        <dbReference type="EMBL" id="HGW91166.1"/>
    </source>
</evidence>
<dbReference type="GO" id="GO:0046872">
    <property type="term" value="F:metal ion binding"/>
    <property type="evidence" value="ECO:0007669"/>
    <property type="project" value="UniProtKB-KW"/>
</dbReference>